<keyword evidence="2" id="KW-1185">Reference proteome</keyword>
<evidence type="ECO:0000313" key="1">
    <source>
        <dbReference type="EMBL" id="KAJ8898606.1"/>
    </source>
</evidence>
<accession>A0AAV8UAX4</accession>
<organism evidence="1 2">
    <name type="scientific">Erythroxylum novogranatense</name>
    <dbReference type="NCBI Taxonomy" id="1862640"/>
    <lineage>
        <taxon>Eukaryota</taxon>
        <taxon>Viridiplantae</taxon>
        <taxon>Streptophyta</taxon>
        <taxon>Embryophyta</taxon>
        <taxon>Tracheophyta</taxon>
        <taxon>Spermatophyta</taxon>
        <taxon>Magnoliopsida</taxon>
        <taxon>eudicotyledons</taxon>
        <taxon>Gunneridae</taxon>
        <taxon>Pentapetalae</taxon>
        <taxon>rosids</taxon>
        <taxon>fabids</taxon>
        <taxon>Malpighiales</taxon>
        <taxon>Erythroxylaceae</taxon>
        <taxon>Erythroxylum</taxon>
    </lineage>
</organism>
<gene>
    <name evidence="1" type="ORF">K2173_004219</name>
</gene>
<dbReference type="PANTHER" id="PTHR31286:SF99">
    <property type="entry name" value="DUF4283 DOMAIN-CONTAINING PROTEIN"/>
    <property type="match status" value="1"/>
</dbReference>
<proteinExistence type="predicted"/>
<reference evidence="1 2" key="1">
    <citation type="submission" date="2021-09" db="EMBL/GenBank/DDBJ databases">
        <title>Genomic insights and catalytic innovation underlie evolution of tropane alkaloids biosynthesis.</title>
        <authorList>
            <person name="Wang Y.-J."/>
            <person name="Tian T."/>
            <person name="Huang J.-P."/>
            <person name="Huang S.-X."/>
        </authorList>
    </citation>
    <scope>NUCLEOTIDE SEQUENCE [LARGE SCALE GENOMIC DNA]</scope>
    <source>
        <strain evidence="1">KIB-2018</strain>
        <tissue evidence="1">Leaf</tissue>
    </source>
</reference>
<dbReference type="PANTHER" id="PTHR31286">
    <property type="entry name" value="GLYCINE-RICH CELL WALL STRUCTURAL PROTEIN 1.8-LIKE"/>
    <property type="match status" value="1"/>
</dbReference>
<dbReference type="Proteomes" id="UP001159364">
    <property type="component" value="Linkage Group LG08"/>
</dbReference>
<dbReference type="EMBL" id="JAIWQS010000008">
    <property type="protein sequence ID" value="KAJ8898606.1"/>
    <property type="molecule type" value="Genomic_DNA"/>
</dbReference>
<dbReference type="AlphaFoldDB" id="A0AAV8UAX4"/>
<dbReference type="InterPro" id="IPR040256">
    <property type="entry name" value="At4g02000-like"/>
</dbReference>
<name>A0AAV8UAX4_9ROSI</name>
<evidence type="ECO:0000313" key="2">
    <source>
        <dbReference type="Proteomes" id="UP001159364"/>
    </source>
</evidence>
<sequence length="265" mass="29175">MEGAQFVLSHVPIENNFQTENFHLEYEGNDYLRPKVFVDDDIVQEKPSAGLDIIDLGFDFYLAKFEEKEDMLRIVSDGPYIVGAASAVGTPFKVDRQTSMATRGRFARVCVKLNLEQSLIPKVFIGEVVVSVTIGVENASVSKDMMMVDVEDNVVVKVDKGSVGPGKRISNVLSISSTKVPVLPVIDNVSGRVVAKFVSNEPKPPDLIASDVIVCKKPMVISKALANKVNYAMNEVVSLEIDDDISDDKGDCNGCYWSRSPPRKW</sequence>
<comment type="caution">
    <text evidence="1">The sequence shown here is derived from an EMBL/GenBank/DDBJ whole genome shotgun (WGS) entry which is preliminary data.</text>
</comment>
<protein>
    <submittedName>
        <fullName evidence="1">Uncharacterized protein</fullName>
    </submittedName>
</protein>